<feature type="transmembrane region" description="Helical" evidence="1">
    <location>
        <begin position="356"/>
        <end position="375"/>
    </location>
</feature>
<dbReference type="AlphaFoldDB" id="A0A9P6KZ23"/>
<keyword evidence="1" id="KW-0472">Membrane</keyword>
<keyword evidence="1" id="KW-1133">Transmembrane helix</keyword>
<sequence>MPISSKTQVENNEKLFDTQKGNFHNYAHMFYALHKRKYFAEPERIIYTNIYTNMLQFCRETLEIMSKCEGIDVDYDFYKNLLIVGDKSSHKKVSRSDLFKPVVDFLYDLLSINSEFYYDVYYIKPKSYMDDQEYLQLFLDHYRAFVEKTERFLGHPHELRLKTEKPWYSFLFDSRVRYHVFSKKSHTQIYNLYGRLVESTNRILLTLENCKYEIFNNIKRIKDSEIKLNEKIKKENCQKISRDDKKQPIEGIEILEVGEKTTESCKTPYDLSNHYNHLTEDKNNCKEKVKCGLIPPRQPYLYCNNGYIDRKRGVLNLPLAAKYYEKTEYTNENNCITTYNRWKFAPTSYATTTNSYATTIYPSIILITMVVIWCLRKIFK</sequence>
<keyword evidence="1" id="KW-0812">Transmembrane</keyword>
<protein>
    <submittedName>
        <fullName evidence="2">Uncharacterized protein</fullName>
    </submittedName>
</protein>
<dbReference type="Proteomes" id="UP000740883">
    <property type="component" value="Unassembled WGS sequence"/>
</dbReference>
<reference evidence="2 3" key="1">
    <citation type="journal article" date="2020" name="Genome Biol. Evol.">
        <title>Comparative genomics of strictly vertically transmitted, feminizing microsporidia endosymbionts of amphipod crustaceans.</title>
        <authorList>
            <person name="Cormier A."/>
            <person name="Chebbi M.A."/>
            <person name="Giraud I."/>
            <person name="Wattier R."/>
            <person name="Teixeira M."/>
            <person name="Gilbert C."/>
            <person name="Rigaud T."/>
            <person name="Cordaux R."/>
        </authorList>
    </citation>
    <scope>NUCLEOTIDE SEQUENCE [LARGE SCALE GENOMIC DNA]</scope>
    <source>
        <strain evidence="2 3">Ou3-Ou53</strain>
    </source>
</reference>
<dbReference type="EMBL" id="SBJO01000165">
    <property type="protein sequence ID" value="KAF9762458.1"/>
    <property type="molecule type" value="Genomic_DNA"/>
</dbReference>
<keyword evidence="3" id="KW-1185">Reference proteome</keyword>
<comment type="caution">
    <text evidence="2">The sequence shown here is derived from an EMBL/GenBank/DDBJ whole genome shotgun (WGS) entry which is preliminary data.</text>
</comment>
<evidence type="ECO:0000313" key="2">
    <source>
        <dbReference type="EMBL" id="KAF9762458.1"/>
    </source>
</evidence>
<evidence type="ECO:0000256" key="1">
    <source>
        <dbReference type="SAM" id="Phobius"/>
    </source>
</evidence>
<proteinExistence type="predicted"/>
<name>A0A9P6KZ23_9MICR</name>
<evidence type="ECO:0000313" key="3">
    <source>
        <dbReference type="Proteomes" id="UP000740883"/>
    </source>
</evidence>
<organism evidence="2 3">
    <name type="scientific">Nosema granulosis</name>
    <dbReference type="NCBI Taxonomy" id="83296"/>
    <lineage>
        <taxon>Eukaryota</taxon>
        <taxon>Fungi</taxon>
        <taxon>Fungi incertae sedis</taxon>
        <taxon>Microsporidia</taxon>
        <taxon>Nosematidae</taxon>
        <taxon>Nosema</taxon>
    </lineage>
</organism>
<gene>
    <name evidence="2" type="ORF">NGRA_1991</name>
</gene>
<accession>A0A9P6KZ23</accession>